<feature type="signal peptide" evidence="1">
    <location>
        <begin position="1"/>
        <end position="19"/>
    </location>
</feature>
<proteinExistence type="predicted"/>
<dbReference type="Proteomes" id="UP000198157">
    <property type="component" value="Unassembled WGS sequence"/>
</dbReference>
<evidence type="ECO:0008006" key="4">
    <source>
        <dbReference type="Google" id="ProtNLM"/>
    </source>
</evidence>
<organism evidence="2 3">
    <name type="scientific">Stenotrophomonas maltophilia</name>
    <name type="common">Pseudomonas maltophilia</name>
    <name type="synonym">Xanthomonas maltophilia</name>
    <dbReference type="NCBI Taxonomy" id="40324"/>
    <lineage>
        <taxon>Bacteria</taxon>
        <taxon>Pseudomonadati</taxon>
        <taxon>Pseudomonadota</taxon>
        <taxon>Gammaproteobacteria</taxon>
        <taxon>Lysobacterales</taxon>
        <taxon>Lysobacteraceae</taxon>
        <taxon>Stenotrophomonas</taxon>
        <taxon>Stenotrophomonas maltophilia group</taxon>
    </lineage>
</organism>
<protein>
    <recommendedName>
        <fullName evidence="4">Haem-binding uptake Tiki superfamily ChaN domain-containing protein</fullName>
    </recommendedName>
</protein>
<evidence type="ECO:0000313" key="2">
    <source>
        <dbReference type="EMBL" id="OWQ52349.1"/>
    </source>
</evidence>
<sequence length="400" mass="44128">MRRLFFSVALLLMCATAGASSKAADGTTTVIVLGVDHAAQLVAKNDRPARLAAFLAHAKPDAICIERSPEAFARNDYYEFTYEVQDVVVPFARRNGIDLCPIDWEPPVEDAKLGFGLDLGAPPELRPASGFQQFLSFPSPSQLTRDLFHADEAKNVERIAQWAATPAKRAADDLPRRLYLYRTYLQAQRVAAAAKARPGGTVVVVVGEFHKRDIEAILADSKNLRIVQPSSLGEPGEAQVHREERREYHAAVASFNLLGVQSGTGNMDRAFVRESVQALKAERNSPEVALLQTRLDVLEGRATPAMAVDRYRSIATEAGEARFTWTGVADASRLDSYFDPFGNLNVRQRALLETARELYRAERGEEAAGLRQTLDSELSNRKAAQLAGYWERYVVKPASP</sequence>
<keyword evidence="1" id="KW-0732">Signal</keyword>
<dbReference type="AlphaFoldDB" id="A0A246HKW2"/>
<comment type="caution">
    <text evidence="2">The sequence shown here is derived from an EMBL/GenBank/DDBJ whole genome shotgun (WGS) entry which is preliminary data.</text>
</comment>
<name>A0A246HKW2_STEMA</name>
<dbReference type="EMBL" id="NIVS01000032">
    <property type="protein sequence ID" value="OWQ52349.1"/>
    <property type="molecule type" value="Genomic_DNA"/>
</dbReference>
<feature type="chain" id="PRO_5012919081" description="Haem-binding uptake Tiki superfamily ChaN domain-containing protein" evidence="1">
    <location>
        <begin position="20"/>
        <end position="400"/>
    </location>
</feature>
<evidence type="ECO:0000256" key="1">
    <source>
        <dbReference type="SAM" id="SignalP"/>
    </source>
</evidence>
<evidence type="ECO:0000313" key="3">
    <source>
        <dbReference type="Proteomes" id="UP000198157"/>
    </source>
</evidence>
<accession>A0A246HKW2</accession>
<dbReference type="OrthoDB" id="6007906at2"/>
<gene>
    <name evidence="2" type="ORF">CEE60_13610</name>
</gene>
<reference evidence="2 3" key="1">
    <citation type="submission" date="2017-06" db="EMBL/GenBank/DDBJ databases">
        <authorList>
            <person name="Kim H.J."/>
            <person name="Triplett B.A."/>
        </authorList>
    </citation>
    <scope>NUCLEOTIDE SEQUENCE [LARGE SCALE GENOMIC DNA]</scope>
    <source>
        <strain evidence="2 3">13146</strain>
    </source>
</reference>